<feature type="domain" description="Nitroreductase" evidence="6">
    <location>
        <begin position="7"/>
        <end position="132"/>
    </location>
</feature>
<dbReference type="Pfam" id="PF00881">
    <property type="entry name" value="Nitroreductase"/>
    <property type="match status" value="1"/>
</dbReference>
<evidence type="ECO:0000259" key="6">
    <source>
        <dbReference type="Pfam" id="PF00881"/>
    </source>
</evidence>
<comment type="similarity">
    <text evidence="2">Belongs to the nitroreductase family.</text>
</comment>
<gene>
    <name evidence="7" type="ORF">S01H4_20175</name>
</gene>
<dbReference type="InterPro" id="IPR029479">
    <property type="entry name" value="Nitroreductase"/>
</dbReference>
<evidence type="ECO:0000256" key="1">
    <source>
        <dbReference type="ARBA" id="ARBA00001917"/>
    </source>
</evidence>
<organism evidence="7">
    <name type="scientific">marine sediment metagenome</name>
    <dbReference type="NCBI Taxonomy" id="412755"/>
    <lineage>
        <taxon>unclassified sequences</taxon>
        <taxon>metagenomes</taxon>
        <taxon>ecological metagenomes</taxon>
    </lineage>
</organism>
<dbReference type="EMBL" id="BART01009052">
    <property type="protein sequence ID" value="GAG62087.1"/>
    <property type="molecule type" value="Genomic_DNA"/>
</dbReference>
<comment type="cofactor">
    <cofactor evidence="1">
        <name>FMN</name>
        <dbReference type="ChEBI" id="CHEBI:58210"/>
    </cofactor>
</comment>
<evidence type="ECO:0000256" key="5">
    <source>
        <dbReference type="ARBA" id="ARBA00023002"/>
    </source>
</evidence>
<evidence type="ECO:0000256" key="4">
    <source>
        <dbReference type="ARBA" id="ARBA00022643"/>
    </source>
</evidence>
<evidence type="ECO:0000256" key="3">
    <source>
        <dbReference type="ARBA" id="ARBA00022630"/>
    </source>
</evidence>
<comment type="caution">
    <text evidence="7">The sequence shown here is derived from an EMBL/GenBank/DDBJ whole genome shotgun (WGS) entry which is preliminary data.</text>
</comment>
<dbReference type="SUPFAM" id="SSF55469">
    <property type="entry name" value="FMN-dependent nitroreductase-like"/>
    <property type="match status" value="1"/>
</dbReference>
<evidence type="ECO:0000256" key="2">
    <source>
        <dbReference type="ARBA" id="ARBA00007118"/>
    </source>
</evidence>
<dbReference type="Gene3D" id="3.40.109.10">
    <property type="entry name" value="NADH Oxidase"/>
    <property type="match status" value="1"/>
</dbReference>
<proteinExistence type="inferred from homology"/>
<keyword evidence="5" id="KW-0560">Oxidoreductase</keyword>
<accession>X0ZVZ5</accession>
<name>X0ZVZ5_9ZZZZ</name>
<dbReference type="GO" id="GO:0016491">
    <property type="term" value="F:oxidoreductase activity"/>
    <property type="evidence" value="ECO:0007669"/>
    <property type="project" value="UniProtKB-KW"/>
</dbReference>
<sequence>MEFYKVIKERISIRKYQKRNIDDSQLDYILECGHAAPTAGNLQPWEFIIIKDIAMKKKIINTTFVGNQKNSFEHQQWLIDAPVFIVVCADKDRISARYGEEGEESVKKLAYLDCSACIENMLLAVVDMKLGS</sequence>
<dbReference type="PANTHER" id="PTHR43673:SF2">
    <property type="entry name" value="NITROREDUCTASE"/>
    <property type="match status" value="1"/>
</dbReference>
<keyword evidence="4" id="KW-0288">FMN</keyword>
<keyword evidence="3" id="KW-0285">Flavoprotein</keyword>
<dbReference type="InterPro" id="IPR000415">
    <property type="entry name" value="Nitroreductase-like"/>
</dbReference>
<feature type="non-terminal residue" evidence="7">
    <location>
        <position position="132"/>
    </location>
</feature>
<reference evidence="7" key="1">
    <citation type="journal article" date="2014" name="Front. Microbiol.">
        <title>High frequency of phylogenetically diverse reductive dehalogenase-homologous genes in deep subseafloor sedimentary metagenomes.</title>
        <authorList>
            <person name="Kawai M."/>
            <person name="Futagami T."/>
            <person name="Toyoda A."/>
            <person name="Takaki Y."/>
            <person name="Nishi S."/>
            <person name="Hori S."/>
            <person name="Arai W."/>
            <person name="Tsubouchi T."/>
            <person name="Morono Y."/>
            <person name="Uchiyama I."/>
            <person name="Ito T."/>
            <person name="Fujiyama A."/>
            <person name="Inagaki F."/>
            <person name="Takami H."/>
        </authorList>
    </citation>
    <scope>NUCLEOTIDE SEQUENCE</scope>
    <source>
        <strain evidence="7">Expedition CK06-06</strain>
    </source>
</reference>
<protein>
    <recommendedName>
        <fullName evidence="6">Nitroreductase domain-containing protein</fullName>
    </recommendedName>
</protein>
<dbReference type="PANTHER" id="PTHR43673">
    <property type="entry name" value="NAD(P)H NITROREDUCTASE YDGI-RELATED"/>
    <property type="match status" value="1"/>
</dbReference>
<dbReference type="AlphaFoldDB" id="X0ZVZ5"/>
<evidence type="ECO:0000313" key="7">
    <source>
        <dbReference type="EMBL" id="GAG62087.1"/>
    </source>
</evidence>